<evidence type="ECO:0000259" key="8">
    <source>
        <dbReference type="PROSITE" id="PS50928"/>
    </source>
</evidence>
<dbReference type="Pfam" id="PF00528">
    <property type="entry name" value="BPD_transp_1"/>
    <property type="match status" value="1"/>
</dbReference>
<evidence type="ECO:0000256" key="2">
    <source>
        <dbReference type="ARBA" id="ARBA00022448"/>
    </source>
</evidence>
<dbReference type="EMBL" id="JACHFM010000001">
    <property type="protein sequence ID" value="MBB5220368.1"/>
    <property type="molecule type" value="Genomic_DNA"/>
</dbReference>
<keyword evidence="6 7" id="KW-0472">Membrane</keyword>
<dbReference type="AlphaFoldDB" id="A0A840SJP0"/>
<sequence length="305" mass="32829">MNRFVLKHGTQSLFALLCLLVLVFFLARLTGDPTDLYLPMDASIEQRAEFAASHGFDDPVVVQFGRYLAGVMRFDFGDSLFQGRPAIDAVLAAFPVTLKLAGVTMALSLVLAIVIGSLAAWRPRSIFDRVASMLTIASASAPDFWVAIVAILVFAVSLGWLPTSGMGSPAHWIMPVGVLMFRPLGLLTQVVRAAMIGALAAPYVKTARAKGAGKSRIIFVHGLRNAMLTVITVAGDQAATLINGAVVVETVFGWPGIGNLMIQAIQQRDFAVLQACILMTAFAIFFMNVLIDIAYSRLDPRVRTS</sequence>
<evidence type="ECO:0000256" key="4">
    <source>
        <dbReference type="ARBA" id="ARBA00022692"/>
    </source>
</evidence>
<evidence type="ECO:0000313" key="9">
    <source>
        <dbReference type="EMBL" id="MBB5220368.1"/>
    </source>
</evidence>
<evidence type="ECO:0000256" key="1">
    <source>
        <dbReference type="ARBA" id="ARBA00004651"/>
    </source>
</evidence>
<evidence type="ECO:0000313" key="10">
    <source>
        <dbReference type="Proteomes" id="UP000549457"/>
    </source>
</evidence>
<keyword evidence="3" id="KW-1003">Cell membrane</keyword>
<organism evidence="9 10">
    <name type="scientific">Amaricoccus macauensis</name>
    <dbReference type="NCBI Taxonomy" id="57001"/>
    <lineage>
        <taxon>Bacteria</taxon>
        <taxon>Pseudomonadati</taxon>
        <taxon>Pseudomonadota</taxon>
        <taxon>Alphaproteobacteria</taxon>
        <taxon>Rhodobacterales</taxon>
        <taxon>Paracoccaceae</taxon>
        <taxon>Amaricoccus</taxon>
    </lineage>
</organism>
<reference evidence="9 10" key="1">
    <citation type="submission" date="2020-08" db="EMBL/GenBank/DDBJ databases">
        <title>Genomic Encyclopedia of Type Strains, Phase IV (KMG-IV): sequencing the most valuable type-strain genomes for metagenomic binning, comparative biology and taxonomic classification.</title>
        <authorList>
            <person name="Goeker M."/>
        </authorList>
    </citation>
    <scope>NUCLEOTIDE SEQUENCE [LARGE SCALE GENOMIC DNA]</scope>
    <source>
        <strain evidence="9 10">DSM 101730</strain>
    </source>
</reference>
<keyword evidence="4 7" id="KW-0812">Transmembrane</keyword>
<comment type="caution">
    <text evidence="9">The sequence shown here is derived from an EMBL/GenBank/DDBJ whole genome shotgun (WGS) entry which is preliminary data.</text>
</comment>
<dbReference type="CDD" id="cd06261">
    <property type="entry name" value="TM_PBP2"/>
    <property type="match status" value="1"/>
</dbReference>
<evidence type="ECO:0000256" key="7">
    <source>
        <dbReference type="RuleBase" id="RU363032"/>
    </source>
</evidence>
<accession>A0A840SJP0</accession>
<gene>
    <name evidence="9" type="ORF">HNP73_000289</name>
</gene>
<evidence type="ECO:0000256" key="6">
    <source>
        <dbReference type="ARBA" id="ARBA00023136"/>
    </source>
</evidence>
<dbReference type="PANTHER" id="PTHR43163:SF6">
    <property type="entry name" value="DIPEPTIDE TRANSPORT SYSTEM PERMEASE PROTEIN DPPB-RELATED"/>
    <property type="match status" value="1"/>
</dbReference>
<evidence type="ECO:0000256" key="5">
    <source>
        <dbReference type="ARBA" id="ARBA00022989"/>
    </source>
</evidence>
<dbReference type="SUPFAM" id="SSF161098">
    <property type="entry name" value="MetI-like"/>
    <property type="match status" value="1"/>
</dbReference>
<feature type="transmembrane region" description="Helical" evidence="7">
    <location>
        <begin position="181"/>
        <end position="204"/>
    </location>
</feature>
<dbReference type="PROSITE" id="PS50928">
    <property type="entry name" value="ABC_TM1"/>
    <property type="match status" value="1"/>
</dbReference>
<dbReference type="Gene3D" id="1.10.3720.10">
    <property type="entry name" value="MetI-like"/>
    <property type="match status" value="1"/>
</dbReference>
<feature type="domain" description="ABC transmembrane type-1" evidence="8">
    <location>
        <begin position="94"/>
        <end position="291"/>
    </location>
</feature>
<comment type="subcellular location">
    <subcellularLocation>
        <location evidence="1 7">Cell membrane</location>
        <topology evidence="1 7">Multi-pass membrane protein</topology>
    </subcellularLocation>
</comment>
<keyword evidence="2 7" id="KW-0813">Transport</keyword>
<keyword evidence="10" id="KW-1185">Reference proteome</keyword>
<dbReference type="InterPro" id="IPR000515">
    <property type="entry name" value="MetI-like"/>
</dbReference>
<dbReference type="RefSeq" id="WP_184146394.1">
    <property type="nucleotide sequence ID" value="NZ_JACHFM010000001.1"/>
</dbReference>
<feature type="transmembrane region" description="Helical" evidence="7">
    <location>
        <begin position="100"/>
        <end position="121"/>
    </location>
</feature>
<name>A0A840SJP0_9RHOB</name>
<proteinExistence type="inferred from homology"/>
<protein>
    <submittedName>
        <fullName evidence="9">Peptide/nickel transport system permease protein</fullName>
    </submittedName>
</protein>
<dbReference type="GO" id="GO:0005886">
    <property type="term" value="C:plasma membrane"/>
    <property type="evidence" value="ECO:0007669"/>
    <property type="project" value="UniProtKB-SubCell"/>
</dbReference>
<dbReference type="GO" id="GO:0071916">
    <property type="term" value="F:dipeptide transmembrane transporter activity"/>
    <property type="evidence" value="ECO:0007669"/>
    <property type="project" value="TreeGrafter"/>
</dbReference>
<evidence type="ECO:0000256" key="3">
    <source>
        <dbReference type="ARBA" id="ARBA00022475"/>
    </source>
</evidence>
<feature type="transmembrane region" description="Helical" evidence="7">
    <location>
        <begin position="142"/>
        <end position="161"/>
    </location>
</feature>
<dbReference type="InterPro" id="IPR035906">
    <property type="entry name" value="MetI-like_sf"/>
</dbReference>
<comment type="similarity">
    <text evidence="7">Belongs to the binding-protein-dependent transport system permease family.</text>
</comment>
<dbReference type="PANTHER" id="PTHR43163">
    <property type="entry name" value="DIPEPTIDE TRANSPORT SYSTEM PERMEASE PROTEIN DPPB-RELATED"/>
    <property type="match status" value="1"/>
</dbReference>
<keyword evidence="5 7" id="KW-1133">Transmembrane helix</keyword>
<dbReference type="Proteomes" id="UP000549457">
    <property type="component" value="Unassembled WGS sequence"/>
</dbReference>
<feature type="transmembrane region" description="Helical" evidence="7">
    <location>
        <begin position="272"/>
        <end position="295"/>
    </location>
</feature>